<dbReference type="RefSeq" id="WP_227261074.1">
    <property type="nucleotide sequence ID" value="NZ_BAAADU010000002.1"/>
</dbReference>
<dbReference type="AlphaFoldDB" id="A0AAV3SZL3"/>
<evidence type="ECO:0000313" key="2">
    <source>
        <dbReference type="Proteomes" id="UP001500194"/>
    </source>
</evidence>
<comment type="caution">
    <text evidence="1">The sequence shown here is derived from an EMBL/GenBank/DDBJ whole genome shotgun (WGS) entry which is preliminary data.</text>
</comment>
<evidence type="ECO:0000313" key="1">
    <source>
        <dbReference type="EMBL" id="GAA0650948.1"/>
    </source>
</evidence>
<dbReference type="PANTHER" id="PTHR42146:SF1">
    <property type="entry name" value="OLIGORIBONUCLEASE NRNB"/>
    <property type="match status" value="1"/>
</dbReference>
<evidence type="ECO:0008006" key="3">
    <source>
        <dbReference type="Google" id="ProtNLM"/>
    </source>
</evidence>
<reference evidence="1 2" key="1">
    <citation type="journal article" date="2019" name="Int. J. Syst. Evol. Microbiol.">
        <title>The Global Catalogue of Microorganisms (GCM) 10K type strain sequencing project: providing services to taxonomists for standard genome sequencing and annotation.</title>
        <authorList>
            <consortium name="The Broad Institute Genomics Platform"/>
            <consortium name="The Broad Institute Genome Sequencing Center for Infectious Disease"/>
            <person name="Wu L."/>
            <person name="Ma J."/>
        </authorList>
    </citation>
    <scope>NUCLEOTIDE SEQUENCE [LARGE SCALE GENOMIC DNA]</scope>
    <source>
        <strain evidence="1 2">JCM 16327</strain>
    </source>
</reference>
<sequence length="363" mass="40033">MKDWVIDDENLSLERKSLLPGTGFFVPDGIEDEREDREIEARAQDAGVIVVTDPDADGLACAAIIREVYGEGALIPTGPHELADGIRRAAEYGEAGARVFICDLCPDDYADVEVELGLLTEHAASVRWFDHHQWTDSAKRGVRDAGVDLVVGESDEECTADVAVRSIEEDIPRHLIELAAVTRDHDLWLKEDPRSDDLADYSHWVDDEEYADTVQEHGPDLPESAQEYLAERRVEKNDLIERAVSRAEMKSVNGVTVGVTYGRCSQNEVADELREQGADAAVVVKPSGSASIRGSEDFERCHEVARQVQGGGHPRAAGCKPHIYDDMMDYAHHWTTQGAVAKQKILDAFASLPDDEEGADTER</sequence>
<protein>
    <recommendedName>
        <fullName evidence="3">Recombinase RecJ</fullName>
    </recommendedName>
</protein>
<keyword evidence="2" id="KW-1185">Reference proteome</keyword>
<dbReference type="GeneID" id="68574100"/>
<dbReference type="InterPro" id="IPR038763">
    <property type="entry name" value="DHH_sf"/>
</dbReference>
<dbReference type="Proteomes" id="UP001500194">
    <property type="component" value="Unassembled WGS sequence"/>
</dbReference>
<dbReference type="Gene3D" id="3.10.310.30">
    <property type="match status" value="1"/>
</dbReference>
<proteinExistence type="predicted"/>
<dbReference type="PANTHER" id="PTHR42146">
    <property type="entry name" value="3',5'-CYCLIC-NUCLEOTIDE PHOSPHODIESTERASE"/>
    <property type="match status" value="1"/>
</dbReference>
<name>A0AAV3SZL3_9EURY</name>
<dbReference type="EMBL" id="BAAADU010000002">
    <property type="protein sequence ID" value="GAA0650948.1"/>
    <property type="molecule type" value="Genomic_DNA"/>
</dbReference>
<accession>A0AAV3SZL3</accession>
<gene>
    <name evidence="1" type="ORF">GCM10009019_12310</name>
</gene>
<dbReference type="InterPro" id="IPR052968">
    <property type="entry name" value="Nucleotide_metab_enz"/>
</dbReference>
<organism evidence="1 2">
    <name type="scientific">Salarchaeum japonicum</name>
    <dbReference type="NCBI Taxonomy" id="555573"/>
    <lineage>
        <taxon>Archaea</taxon>
        <taxon>Methanobacteriati</taxon>
        <taxon>Methanobacteriota</taxon>
        <taxon>Stenosarchaea group</taxon>
        <taxon>Halobacteria</taxon>
        <taxon>Halobacteriales</taxon>
        <taxon>Halobacteriaceae</taxon>
    </lineage>
</organism>
<dbReference type="SUPFAM" id="SSF64182">
    <property type="entry name" value="DHH phosphoesterases"/>
    <property type="match status" value="1"/>
</dbReference>